<reference evidence="3" key="1">
    <citation type="journal article" date="2021" name="Proc. Natl. Acad. Sci. U.S.A.">
        <title>Three genomes in the algal genus Volvox reveal the fate of a haploid sex-determining region after a transition to homothallism.</title>
        <authorList>
            <person name="Yamamoto K."/>
            <person name="Hamaji T."/>
            <person name="Kawai-Toyooka H."/>
            <person name="Matsuzaki R."/>
            <person name="Takahashi F."/>
            <person name="Nishimura Y."/>
            <person name="Kawachi M."/>
            <person name="Noguchi H."/>
            <person name="Minakuchi Y."/>
            <person name="Umen J.G."/>
            <person name="Toyoda A."/>
            <person name="Nozaki H."/>
        </authorList>
    </citation>
    <scope>NUCLEOTIDE SEQUENCE</scope>
    <source>
        <strain evidence="3">NIES-3785</strain>
        <strain evidence="2">NIES-3786</strain>
    </source>
</reference>
<dbReference type="OrthoDB" id="78296at2759"/>
<dbReference type="EMBL" id="BNCQ01000006">
    <property type="protein sequence ID" value="GIL98891.1"/>
    <property type="molecule type" value="Genomic_DNA"/>
</dbReference>
<organism evidence="3 4">
    <name type="scientific">Volvox reticuliferus</name>
    <dbReference type="NCBI Taxonomy" id="1737510"/>
    <lineage>
        <taxon>Eukaryota</taxon>
        <taxon>Viridiplantae</taxon>
        <taxon>Chlorophyta</taxon>
        <taxon>core chlorophytes</taxon>
        <taxon>Chlorophyceae</taxon>
        <taxon>CS clade</taxon>
        <taxon>Chlamydomonadales</taxon>
        <taxon>Volvocaceae</taxon>
        <taxon>Volvox</taxon>
    </lineage>
</organism>
<feature type="compositionally biased region" description="Gly residues" evidence="1">
    <location>
        <begin position="164"/>
        <end position="178"/>
    </location>
</feature>
<protein>
    <submittedName>
        <fullName evidence="3">Uncharacterized protein</fullName>
    </submittedName>
</protein>
<feature type="compositionally biased region" description="Low complexity" evidence="1">
    <location>
        <begin position="183"/>
        <end position="192"/>
    </location>
</feature>
<dbReference type="Proteomes" id="UP000747110">
    <property type="component" value="Unassembled WGS sequence"/>
</dbReference>
<evidence type="ECO:0000313" key="4">
    <source>
        <dbReference type="Proteomes" id="UP000722791"/>
    </source>
</evidence>
<accession>A0A8J4DF60</accession>
<evidence type="ECO:0000313" key="2">
    <source>
        <dbReference type="EMBL" id="GIL72415.1"/>
    </source>
</evidence>
<dbReference type="EMBL" id="BNCP01000004">
    <property type="protein sequence ID" value="GIL72415.1"/>
    <property type="molecule type" value="Genomic_DNA"/>
</dbReference>
<evidence type="ECO:0000313" key="5">
    <source>
        <dbReference type="Proteomes" id="UP000747110"/>
    </source>
</evidence>
<name>A0A8J4DF60_9CHLO</name>
<gene>
    <name evidence="2" type="ORF">Vretifemale_2780</name>
    <name evidence="3" type="ORF">Vretimale_4223</name>
</gene>
<keyword evidence="5" id="KW-1185">Reference proteome</keyword>
<feature type="region of interest" description="Disordered" evidence="1">
    <location>
        <begin position="164"/>
        <end position="228"/>
    </location>
</feature>
<dbReference type="Proteomes" id="UP000722791">
    <property type="component" value="Unassembled WGS sequence"/>
</dbReference>
<dbReference type="AlphaFoldDB" id="A0A8J4DF60"/>
<evidence type="ECO:0000256" key="1">
    <source>
        <dbReference type="SAM" id="MobiDB-lite"/>
    </source>
</evidence>
<feature type="compositionally biased region" description="Low complexity" evidence="1">
    <location>
        <begin position="97"/>
        <end position="115"/>
    </location>
</feature>
<comment type="caution">
    <text evidence="3">The sequence shown here is derived from an EMBL/GenBank/DDBJ whole genome shotgun (WGS) entry which is preliminary data.</text>
</comment>
<feature type="compositionally biased region" description="Polar residues" evidence="1">
    <location>
        <begin position="217"/>
        <end position="226"/>
    </location>
</feature>
<feature type="region of interest" description="Disordered" evidence="1">
    <location>
        <begin position="96"/>
        <end position="115"/>
    </location>
</feature>
<sequence>MYVCHHCFDLTFHGPCTDCFFLPVLSTLPSLIHSVVDAAAGSFAAVFRRRTLRHQIEGIDNVERAFVHVDYARRAMDEHKVERNLKMGEKDVMRPLPGYAASSGPASPGPSSANALPSAPFRRISWGVANNNAAAIAAAAAASASSAPAFRSYSCDYSNGRGGGSGSGGGGNSGGGAAEEGNEGAAEASWGSCRRESTSDGGGLRRPGRRTDLHVSTEFSPNTAMVSSPGECVATRLSALTDSD</sequence>
<evidence type="ECO:0000313" key="3">
    <source>
        <dbReference type="EMBL" id="GIL98891.1"/>
    </source>
</evidence>
<proteinExistence type="predicted"/>